<proteinExistence type="predicted"/>
<dbReference type="Pfam" id="PF24697">
    <property type="entry name" value="DUF7661"/>
    <property type="match status" value="1"/>
</dbReference>
<reference evidence="2 3" key="1">
    <citation type="journal article" date="2024" name="Chem. Sci.">
        <title>Discovery of megapolipeptins by genome mining of a Burkholderiales bacteria collection.</title>
        <authorList>
            <person name="Paulo B.S."/>
            <person name="Recchia M.J.J."/>
            <person name="Lee S."/>
            <person name="Fergusson C.H."/>
            <person name="Romanowski S.B."/>
            <person name="Hernandez A."/>
            <person name="Krull N."/>
            <person name="Liu D.Y."/>
            <person name="Cavanagh H."/>
            <person name="Bos A."/>
            <person name="Gray C.A."/>
            <person name="Murphy B.T."/>
            <person name="Linington R.G."/>
            <person name="Eustaquio A.S."/>
        </authorList>
    </citation>
    <scope>NUCLEOTIDE SEQUENCE [LARGE SCALE GENOMIC DNA]</scope>
    <source>
        <strain evidence="2 3">RL16-012-BIC-B</strain>
    </source>
</reference>
<feature type="domain" description="DUF7661" evidence="1">
    <location>
        <begin position="5"/>
        <end position="72"/>
    </location>
</feature>
<protein>
    <recommendedName>
        <fullName evidence="1">DUF7661 domain-containing protein</fullName>
    </recommendedName>
</protein>
<dbReference type="Proteomes" id="UP001629249">
    <property type="component" value="Unassembled WGS sequence"/>
</dbReference>
<gene>
    <name evidence="2" type="ORF">PQR66_13585</name>
</gene>
<evidence type="ECO:0000313" key="2">
    <source>
        <dbReference type="EMBL" id="MFL9884070.1"/>
    </source>
</evidence>
<evidence type="ECO:0000259" key="1">
    <source>
        <dbReference type="Pfam" id="PF24697"/>
    </source>
</evidence>
<dbReference type="RefSeq" id="WP_408269860.1">
    <property type="nucleotide sequence ID" value="NZ_JAQQFH010000007.1"/>
</dbReference>
<dbReference type="InterPro" id="IPR056078">
    <property type="entry name" value="DUF7661"/>
</dbReference>
<evidence type="ECO:0000313" key="3">
    <source>
        <dbReference type="Proteomes" id="UP001629249"/>
    </source>
</evidence>
<dbReference type="EMBL" id="JAQQFN010000009">
    <property type="protein sequence ID" value="MFL9884070.1"/>
    <property type="molecule type" value="Genomic_DNA"/>
</dbReference>
<name>A0ABW8ZN75_9BURK</name>
<organism evidence="2 3">
    <name type="scientific">Paraburkholderia agricolaris</name>
    <dbReference type="NCBI Taxonomy" id="2152888"/>
    <lineage>
        <taxon>Bacteria</taxon>
        <taxon>Pseudomonadati</taxon>
        <taxon>Pseudomonadota</taxon>
        <taxon>Betaproteobacteria</taxon>
        <taxon>Burkholderiales</taxon>
        <taxon>Burkholderiaceae</taxon>
        <taxon>Paraburkholderia</taxon>
    </lineage>
</organism>
<comment type="caution">
    <text evidence="2">The sequence shown here is derived from an EMBL/GenBank/DDBJ whole genome shotgun (WGS) entry which is preliminary data.</text>
</comment>
<accession>A0ABW8ZN75</accession>
<keyword evidence="3" id="KW-1185">Reference proteome</keyword>
<sequence length="72" mass="8192">MPDEYLFDVFGRIIAVATNNDGWVAFQLGQEGKRRRAEFEIPSFVAADELAQYLDDLFHEDATPSRPCVTQL</sequence>